<dbReference type="GO" id="GO:0045892">
    <property type="term" value="P:negative regulation of DNA-templated transcription"/>
    <property type="evidence" value="ECO:0007669"/>
    <property type="project" value="InterPro"/>
</dbReference>
<evidence type="ECO:0000256" key="4">
    <source>
        <dbReference type="ARBA" id="ARBA00023163"/>
    </source>
</evidence>
<dbReference type="PROSITE" id="PS50977">
    <property type="entry name" value="HTH_TETR_2"/>
    <property type="match status" value="1"/>
</dbReference>
<dbReference type="InterPro" id="IPR036271">
    <property type="entry name" value="Tet_transcr_reg_TetR-rel_C_sf"/>
</dbReference>
<dbReference type="InterPro" id="IPR050109">
    <property type="entry name" value="HTH-type_TetR-like_transc_reg"/>
</dbReference>
<dbReference type="Pfam" id="PF02909">
    <property type="entry name" value="TetR_C_1"/>
    <property type="match status" value="1"/>
</dbReference>
<feature type="domain" description="HTH tetR-type" evidence="6">
    <location>
        <begin position="4"/>
        <end position="64"/>
    </location>
</feature>
<proteinExistence type="predicted"/>
<evidence type="ECO:0000256" key="3">
    <source>
        <dbReference type="ARBA" id="ARBA00023125"/>
    </source>
</evidence>
<evidence type="ECO:0000259" key="6">
    <source>
        <dbReference type="PROSITE" id="PS50977"/>
    </source>
</evidence>
<organism evidence="7 8">
    <name type="scientific">Microlunatus phosphovorus (strain ATCC 700054 / DSM 10555 / JCM 9379 / NBRC 101784 / NCIMB 13414 / VKM Ac-1990 / NM-1)</name>
    <dbReference type="NCBI Taxonomy" id="1032480"/>
    <lineage>
        <taxon>Bacteria</taxon>
        <taxon>Bacillati</taxon>
        <taxon>Actinomycetota</taxon>
        <taxon>Actinomycetes</taxon>
        <taxon>Propionibacteriales</taxon>
        <taxon>Propionibacteriaceae</taxon>
        <taxon>Microlunatus</taxon>
    </lineage>
</organism>
<dbReference type="Proteomes" id="UP000007947">
    <property type="component" value="Chromosome"/>
</dbReference>
<dbReference type="PRINTS" id="PR00400">
    <property type="entry name" value="TETREPRESSOR"/>
</dbReference>
<dbReference type="PANTHER" id="PTHR30055:SF151">
    <property type="entry name" value="TRANSCRIPTIONAL REGULATORY PROTEIN"/>
    <property type="match status" value="1"/>
</dbReference>
<keyword evidence="2" id="KW-0805">Transcription regulation</keyword>
<gene>
    <name evidence="7" type="ordered locus">MLP_02940</name>
</gene>
<reference evidence="7 8" key="1">
    <citation type="submission" date="2011-05" db="EMBL/GenBank/DDBJ databases">
        <title>Whole genome sequence of Microlunatus phosphovorus NM-1.</title>
        <authorList>
            <person name="Hosoyama A."/>
            <person name="Sasaki K."/>
            <person name="Harada T."/>
            <person name="Igarashi R."/>
            <person name="Kawakoshi A."/>
            <person name="Sasagawa M."/>
            <person name="Fukada J."/>
            <person name="Nakamura S."/>
            <person name="Katano Y."/>
            <person name="Hanada S."/>
            <person name="Kamagata Y."/>
            <person name="Nakamura N."/>
            <person name="Yamazaki S."/>
            <person name="Fujita N."/>
        </authorList>
    </citation>
    <scope>NUCLEOTIDE SEQUENCE [LARGE SCALE GENOMIC DNA]</scope>
    <source>
        <strain evidence="8">ATCC 700054 / DSM 10555 / JCM 9379 / NBRC 101784 / NCIMB 13414 / VKM Ac-1990 / NM-1</strain>
    </source>
</reference>
<dbReference type="SUPFAM" id="SSF46689">
    <property type="entry name" value="Homeodomain-like"/>
    <property type="match status" value="1"/>
</dbReference>
<dbReference type="GO" id="GO:0003700">
    <property type="term" value="F:DNA-binding transcription factor activity"/>
    <property type="evidence" value="ECO:0007669"/>
    <property type="project" value="TreeGrafter"/>
</dbReference>
<dbReference type="PANTHER" id="PTHR30055">
    <property type="entry name" value="HTH-TYPE TRANSCRIPTIONAL REGULATOR RUTR"/>
    <property type="match status" value="1"/>
</dbReference>
<dbReference type="HOGENOM" id="CLU_069543_2_1_11"/>
<evidence type="ECO:0000313" key="8">
    <source>
        <dbReference type="Proteomes" id="UP000007947"/>
    </source>
</evidence>
<evidence type="ECO:0000313" key="7">
    <source>
        <dbReference type="EMBL" id="BAK33308.1"/>
    </source>
</evidence>
<dbReference type="InterPro" id="IPR001647">
    <property type="entry name" value="HTH_TetR"/>
</dbReference>
<dbReference type="PRINTS" id="PR00455">
    <property type="entry name" value="HTHTETR"/>
</dbReference>
<dbReference type="Pfam" id="PF00440">
    <property type="entry name" value="TetR_N"/>
    <property type="match status" value="1"/>
</dbReference>
<feature type="DNA-binding region" description="H-T-H motif" evidence="5">
    <location>
        <begin position="27"/>
        <end position="46"/>
    </location>
</feature>
<dbReference type="SUPFAM" id="SSF48498">
    <property type="entry name" value="Tetracyclin repressor-like, C-terminal domain"/>
    <property type="match status" value="1"/>
</dbReference>
<protein>
    <submittedName>
        <fullName evidence="7">TetR family transcriptional regulator</fullName>
    </submittedName>
</protein>
<name>F5XIY2_MICPN</name>
<accession>F5XIY2</accession>
<dbReference type="OrthoDB" id="329481at2"/>
<sequence length="207" mass="22804">MPPRLTRVVIVDAAFGVLDDVGIDGLTVRALAAKLGVKAPALYWHLASKQELLDEMGTEVASRIQHTLANLSEETSLAEALLAYATAMRAEYLRHRDGARTFSGTRLTDPDLLRHRETMLARWVGQGHSIEQVSDAFEVVTAYVVGFVIEEQERTQSSAERYDLQTRDAIVGPDHPLSIASGHRIFSDPGERFSQQLALIIPALASR</sequence>
<evidence type="ECO:0000256" key="1">
    <source>
        <dbReference type="ARBA" id="ARBA00022491"/>
    </source>
</evidence>
<dbReference type="EMBL" id="AP012204">
    <property type="protein sequence ID" value="BAK33308.1"/>
    <property type="molecule type" value="Genomic_DNA"/>
</dbReference>
<dbReference type="AlphaFoldDB" id="F5XIY2"/>
<dbReference type="eggNOG" id="COG1309">
    <property type="taxonomic scope" value="Bacteria"/>
</dbReference>
<dbReference type="KEGG" id="mph:MLP_02940"/>
<keyword evidence="8" id="KW-1185">Reference proteome</keyword>
<dbReference type="GO" id="GO:0000976">
    <property type="term" value="F:transcription cis-regulatory region binding"/>
    <property type="evidence" value="ECO:0007669"/>
    <property type="project" value="TreeGrafter"/>
</dbReference>
<dbReference type="InterPro" id="IPR003012">
    <property type="entry name" value="Tet_transcr_reg_TetR"/>
</dbReference>
<dbReference type="Gene3D" id="1.10.357.10">
    <property type="entry name" value="Tetracycline Repressor, domain 2"/>
    <property type="match status" value="1"/>
</dbReference>
<dbReference type="Gene3D" id="1.10.10.60">
    <property type="entry name" value="Homeodomain-like"/>
    <property type="match status" value="1"/>
</dbReference>
<dbReference type="RefSeq" id="WP_013861197.1">
    <property type="nucleotide sequence ID" value="NC_015635.1"/>
</dbReference>
<evidence type="ECO:0000256" key="2">
    <source>
        <dbReference type="ARBA" id="ARBA00023015"/>
    </source>
</evidence>
<dbReference type="STRING" id="1032480.MLP_02940"/>
<dbReference type="InterPro" id="IPR004111">
    <property type="entry name" value="Repressor_TetR_C"/>
</dbReference>
<dbReference type="GO" id="GO:0046677">
    <property type="term" value="P:response to antibiotic"/>
    <property type="evidence" value="ECO:0007669"/>
    <property type="project" value="InterPro"/>
</dbReference>
<keyword evidence="3 5" id="KW-0238">DNA-binding</keyword>
<evidence type="ECO:0000256" key="5">
    <source>
        <dbReference type="PROSITE-ProRule" id="PRU00335"/>
    </source>
</evidence>
<keyword evidence="4" id="KW-0804">Transcription</keyword>
<dbReference type="InterPro" id="IPR009057">
    <property type="entry name" value="Homeodomain-like_sf"/>
</dbReference>
<keyword evidence="1" id="KW-0678">Repressor</keyword>